<feature type="region of interest" description="Disordered" evidence="3">
    <location>
        <begin position="920"/>
        <end position="951"/>
    </location>
</feature>
<dbReference type="Proteomes" id="UP001327459">
    <property type="component" value="Chromosome"/>
</dbReference>
<evidence type="ECO:0000256" key="2">
    <source>
        <dbReference type="SAM" id="Coils"/>
    </source>
</evidence>
<feature type="coiled-coil region" evidence="2">
    <location>
        <begin position="583"/>
        <end position="610"/>
    </location>
</feature>
<evidence type="ECO:0000256" key="1">
    <source>
        <dbReference type="ARBA" id="ARBA00022612"/>
    </source>
</evidence>
<feature type="coiled-coil region" evidence="2">
    <location>
        <begin position="701"/>
        <end position="775"/>
    </location>
</feature>
<evidence type="ECO:0000259" key="4">
    <source>
        <dbReference type="Pfam" id="PF10145"/>
    </source>
</evidence>
<name>A0ABZ0YX45_9GAMM</name>
<organism evidence="5 6">
    <name type="scientific">Guyparkeria halophila</name>
    <dbReference type="NCBI Taxonomy" id="47960"/>
    <lineage>
        <taxon>Bacteria</taxon>
        <taxon>Pseudomonadati</taxon>
        <taxon>Pseudomonadota</taxon>
        <taxon>Gammaproteobacteria</taxon>
        <taxon>Chromatiales</taxon>
        <taxon>Thioalkalibacteraceae</taxon>
        <taxon>Guyparkeria</taxon>
    </lineage>
</organism>
<dbReference type="InterPro" id="IPR010090">
    <property type="entry name" value="Phage_tape_meas"/>
</dbReference>
<evidence type="ECO:0000313" key="6">
    <source>
        <dbReference type="Proteomes" id="UP001327459"/>
    </source>
</evidence>
<sequence>MNSDLDLAIRLNLDASRGKTNLAAFENAFRRALRGMGRSSAKVDAIEKLAKDAREGKVAINALDKETAGLLKTLRQGQRAANARDILGLRDPATIRREIRSVRQAYEDLRKSGTASARELANANRRMNDQIRDLRRETNGWTDSIGRMRGELAGAIVTLGGLGYGINALYDKSAKFSESMGEVSTLLDDTSGMPALTREVRALTREYGGDVNKNAKALYDIISAGAEGSAEAMGTLDTANRLAIGGVTDVSIAADGLTSVLNAYNIKASRAGEVSDKFFTAVRQGKTTVPELAQSIGQVAPLASTAEVGLSELLSAIAALTAAGVKTPQAITGIRSAISNILKPSKQATDLAAELGIQFDAQALKARGLSGFLEDVAQATQGNTEQMSLLFGDVEGLNAALALTGNAADSFSESMGAMEDSAGATDDAVAKMMDTPARKKARFKAAVNDVLLSLGDAATSLTPLLDGLTELIGRFNELPEPVRASAATVALLLGAAVPAAIAIRSIAIAAGLATAGMRSLISPIGVWRTSATVAAGATATYNARLTTLGATAGRTGKALRSIALSKAGVAGVFGFTAIEVLRLADAMKEAAEVEEELARARERRQSERQTTMDINAGSADVERKSREQLEAMTAFERDVYQRRLQEARDYWAARRDLIAESGAKAYQMLADMKGRAPTDEELESATGEEWTGGILDSGLAAARRAREYAEANRELADLDADREDALRDHRDRVAQVRTEIRDDLKTKLDAEIKAYEDANKRVRELQNEREGIEGGFADTRRALDNFGVDPGEPEQRDLVDLDRNARTSLQEGDYDAAKQQAEQARQLIDQLARSGEGDLRQLRTYLASVEKTALEAQAGEEKKAQADVDKAIEKVQGVKEDLAWLEQISIGFDTEGATQSADQLRTALQKRLQDNPLVIPVTTSDLSGNGEKPPGYATGGELRGPGTTTSDSFLIRASDREYMIRAAAAKRLGKPLLDYLNRHGQLPRGFATGGMITRLSMPTARLPSPTSAAGGDTLYLSLPGGQQVGPVTAQPDVTRDLKRASAMFGGARR</sequence>
<dbReference type="EMBL" id="CP140153">
    <property type="protein sequence ID" value="WQH16134.1"/>
    <property type="molecule type" value="Genomic_DNA"/>
</dbReference>
<dbReference type="PANTHER" id="PTHR37813:SF1">
    <property type="entry name" value="FELS-2 PROPHAGE PROTEIN"/>
    <property type="match status" value="1"/>
</dbReference>
<dbReference type="Pfam" id="PF10145">
    <property type="entry name" value="PhageMin_Tail"/>
    <property type="match status" value="1"/>
</dbReference>
<keyword evidence="1" id="KW-1188">Viral release from host cell</keyword>
<accession>A0ABZ0YX45</accession>
<dbReference type="SUPFAM" id="SSF58104">
    <property type="entry name" value="Methyl-accepting chemotaxis protein (MCP) signaling domain"/>
    <property type="match status" value="1"/>
</dbReference>
<dbReference type="NCBIfam" id="TIGR01760">
    <property type="entry name" value="tape_meas_TP901"/>
    <property type="match status" value="1"/>
</dbReference>
<keyword evidence="2" id="KW-0175">Coiled coil</keyword>
<dbReference type="PANTHER" id="PTHR37813">
    <property type="entry name" value="FELS-2 PROPHAGE PROTEIN"/>
    <property type="match status" value="1"/>
</dbReference>
<evidence type="ECO:0000313" key="5">
    <source>
        <dbReference type="EMBL" id="WQH16134.1"/>
    </source>
</evidence>
<proteinExistence type="predicted"/>
<keyword evidence="6" id="KW-1185">Reference proteome</keyword>
<gene>
    <name evidence="5" type="ORF">SR882_10265</name>
</gene>
<protein>
    <submittedName>
        <fullName evidence="5">Phage tail tape measure protein</fullName>
    </submittedName>
</protein>
<feature type="domain" description="Phage tail tape measure protein" evidence="4">
    <location>
        <begin position="204"/>
        <end position="386"/>
    </location>
</feature>
<evidence type="ECO:0000256" key="3">
    <source>
        <dbReference type="SAM" id="MobiDB-lite"/>
    </source>
</evidence>
<dbReference type="RefSeq" id="WP_322521149.1">
    <property type="nucleotide sequence ID" value="NZ_CP140153.1"/>
</dbReference>
<reference evidence="5 6" key="1">
    <citation type="submission" date="2023-11" db="EMBL/GenBank/DDBJ databases">
        <title>MicrobeMod: A computational toolkit for identifying prokaryotic methylation and restriction-modification with nanopore sequencing.</title>
        <authorList>
            <person name="Crits-Christoph A."/>
            <person name="Kang S.C."/>
            <person name="Lee H."/>
            <person name="Ostrov N."/>
        </authorList>
    </citation>
    <scope>NUCLEOTIDE SEQUENCE [LARGE SCALE GENOMIC DNA]</scope>
    <source>
        <strain evidence="5 6">ATCC 49870</strain>
    </source>
</reference>